<sequence>MKAQNYDSFEWLVVDDGSEDSTEVLLEEWEKEAAFPIRFVKQQNSGKHVAINRGVQMAQGEIFFIVDSDDVLRTGVLEKIEGIFRRIIKNYNGLLAGIAGLSETRDGRVIGTAFPSRCENKYTSVLDWKKDGVVGDKAEVFYLPSLKKYPFPQEQGEKFCSEAIVWNRMAHDGYKLFCVNEVFKTCEYLQDGLSANIEAHMKNSPRSTLLYFKEWHSFIRKNIWWGMKVASWYVLYARFFKMQDHEIKQELGISGWYFYLVSALAKVRKARGQFR</sequence>
<dbReference type="EMBL" id="BAAACR010000005">
    <property type="protein sequence ID" value="GAA0208073.1"/>
    <property type="molecule type" value="Genomic_DNA"/>
</dbReference>
<proteinExistence type="inferred from homology"/>
<dbReference type="PANTHER" id="PTHR43685:SF11">
    <property type="entry name" value="GLYCOSYLTRANSFERASE TAGX-RELATED"/>
    <property type="match status" value="1"/>
</dbReference>
<dbReference type="SUPFAM" id="SSF53448">
    <property type="entry name" value="Nucleotide-diphospho-sugar transferases"/>
    <property type="match status" value="1"/>
</dbReference>
<reference evidence="3 4" key="1">
    <citation type="journal article" date="2019" name="Int. J. Syst. Evol. Microbiol.">
        <title>The Global Catalogue of Microorganisms (GCM) 10K type strain sequencing project: providing services to taxonomists for standard genome sequencing and annotation.</title>
        <authorList>
            <consortium name="The Broad Institute Genomics Platform"/>
            <consortium name="The Broad Institute Genome Sequencing Center for Infectious Disease"/>
            <person name="Wu L."/>
            <person name="Ma J."/>
        </authorList>
    </citation>
    <scope>NUCLEOTIDE SEQUENCE [LARGE SCALE GENOMIC DNA]</scope>
    <source>
        <strain evidence="3 4">JCM 8542</strain>
    </source>
</reference>
<dbReference type="InterPro" id="IPR001173">
    <property type="entry name" value="Glyco_trans_2-like"/>
</dbReference>
<evidence type="ECO:0000313" key="3">
    <source>
        <dbReference type="EMBL" id="GAA0208073.1"/>
    </source>
</evidence>
<evidence type="ECO:0000259" key="2">
    <source>
        <dbReference type="Pfam" id="PF00535"/>
    </source>
</evidence>
<dbReference type="InterPro" id="IPR050834">
    <property type="entry name" value="Glycosyltransf_2"/>
</dbReference>
<evidence type="ECO:0000256" key="1">
    <source>
        <dbReference type="ARBA" id="ARBA00006739"/>
    </source>
</evidence>
<dbReference type="Gene3D" id="3.90.550.10">
    <property type="entry name" value="Spore Coat Polysaccharide Biosynthesis Protein SpsA, Chain A"/>
    <property type="match status" value="1"/>
</dbReference>
<comment type="similarity">
    <text evidence="1">Belongs to the glycosyltransferase 2 family.</text>
</comment>
<keyword evidence="4" id="KW-1185">Reference proteome</keyword>
<comment type="caution">
    <text evidence="3">The sequence shown here is derived from an EMBL/GenBank/DDBJ whole genome shotgun (WGS) entry which is preliminary data.</text>
</comment>
<dbReference type="InterPro" id="IPR029044">
    <property type="entry name" value="Nucleotide-diphossugar_trans"/>
</dbReference>
<organism evidence="3 4">
    <name type="scientific">Selenomonas dianae</name>
    <dbReference type="NCBI Taxonomy" id="135079"/>
    <lineage>
        <taxon>Bacteria</taxon>
        <taxon>Bacillati</taxon>
        <taxon>Bacillota</taxon>
        <taxon>Negativicutes</taxon>
        <taxon>Selenomonadales</taxon>
        <taxon>Selenomonadaceae</taxon>
        <taxon>Selenomonas</taxon>
    </lineage>
</organism>
<dbReference type="CDD" id="cd00761">
    <property type="entry name" value="Glyco_tranf_GTA_type"/>
    <property type="match status" value="1"/>
</dbReference>
<evidence type="ECO:0000313" key="4">
    <source>
        <dbReference type="Proteomes" id="UP001500399"/>
    </source>
</evidence>
<dbReference type="PANTHER" id="PTHR43685">
    <property type="entry name" value="GLYCOSYLTRANSFERASE"/>
    <property type="match status" value="1"/>
</dbReference>
<protein>
    <recommendedName>
        <fullName evidence="2">Glycosyltransferase 2-like domain-containing protein</fullName>
    </recommendedName>
</protein>
<gene>
    <name evidence="3" type="ORF">GCM10008919_09230</name>
</gene>
<feature type="domain" description="Glycosyltransferase 2-like" evidence="2">
    <location>
        <begin position="2"/>
        <end position="80"/>
    </location>
</feature>
<dbReference type="Pfam" id="PF00535">
    <property type="entry name" value="Glycos_transf_2"/>
    <property type="match status" value="1"/>
</dbReference>
<accession>A0ABN0T049</accession>
<name>A0ABN0T049_9FIRM</name>
<dbReference type="Proteomes" id="UP001500399">
    <property type="component" value="Unassembled WGS sequence"/>
</dbReference>